<feature type="region of interest" description="Disordered" evidence="1">
    <location>
        <begin position="1"/>
        <end position="54"/>
    </location>
</feature>
<gene>
    <name evidence="2" type="ORF">AVDCRST_MAG28-478</name>
</gene>
<accession>A0A6J4QEK8</accession>
<proteinExistence type="predicted"/>
<feature type="compositionally biased region" description="Polar residues" evidence="1">
    <location>
        <begin position="37"/>
        <end position="54"/>
    </location>
</feature>
<organism evidence="2">
    <name type="scientific">uncultured Rubrobacteraceae bacterium</name>
    <dbReference type="NCBI Taxonomy" id="349277"/>
    <lineage>
        <taxon>Bacteria</taxon>
        <taxon>Bacillati</taxon>
        <taxon>Actinomycetota</taxon>
        <taxon>Rubrobacteria</taxon>
        <taxon>Rubrobacterales</taxon>
        <taxon>Rubrobacteraceae</taxon>
        <taxon>environmental samples</taxon>
    </lineage>
</organism>
<evidence type="ECO:0000313" key="2">
    <source>
        <dbReference type="EMBL" id="CAA9441886.1"/>
    </source>
</evidence>
<name>A0A6J4QEK8_9ACTN</name>
<feature type="compositionally biased region" description="Polar residues" evidence="1">
    <location>
        <begin position="10"/>
        <end position="19"/>
    </location>
</feature>
<feature type="region of interest" description="Disordered" evidence="1">
    <location>
        <begin position="142"/>
        <end position="234"/>
    </location>
</feature>
<protein>
    <submittedName>
        <fullName evidence="2">Uncharacterized protein</fullName>
    </submittedName>
</protein>
<dbReference type="EMBL" id="CADCVE010000012">
    <property type="protein sequence ID" value="CAA9441886.1"/>
    <property type="molecule type" value="Genomic_DNA"/>
</dbReference>
<sequence length="234" mass="25394">MLRHLGHCASTASVTTSLSESRDARLGLRTADGCSVRHQSSTSTNRETSKSSRTMDTAFRLVAFRRRRRNPTKRGAVPGFPRSRAVRRGRPYASRLEVRVSHRTPPKLSPSLTQPAQIPAGVGLFAVSRSRTPQLTASISWASRKQNLKGRRSDPSCSATEPPPTRRYGSPRLAAGPPGQTCVNRVRTPVGRRGSLVGGGGQDARGRRYRPRPIRSAPDGRRKGSSSRPPACPG</sequence>
<dbReference type="AlphaFoldDB" id="A0A6J4QEK8"/>
<reference evidence="2" key="1">
    <citation type="submission" date="2020-02" db="EMBL/GenBank/DDBJ databases">
        <authorList>
            <person name="Meier V. D."/>
        </authorList>
    </citation>
    <scope>NUCLEOTIDE SEQUENCE</scope>
    <source>
        <strain evidence="2">AVDCRST_MAG28</strain>
    </source>
</reference>
<evidence type="ECO:0000256" key="1">
    <source>
        <dbReference type="SAM" id="MobiDB-lite"/>
    </source>
</evidence>